<dbReference type="GO" id="GO:0045151">
    <property type="term" value="P:acetoin biosynthetic process"/>
    <property type="evidence" value="ECO:0007669"/>
    <property type="project" value="UniProtKB-KW"/>
</dbReference>
<dbReference type="PANTHER" id="PTHR35524:SF1">
    <property type="entry name" value="ALPHA-ACETOLACTATE DECARBOXYLASE"/>
    <property type="match status" value="1"/>
</dbReference>
<dbReference type="EC" id="4.1.1.5" evidence="4"/>
<reference evidence="9 10" key="1">
    <citation type="submission" date="2016-05" db="EMBL/GenBank/DDBJ databases">
        <title>A degradative enzymes factory behind the ericoid mycorrhizal symbiosis.</title>
        <authorList>
            <consortium name="DOE Joint Genome Institute"/>
            <person name="Martino E."/>
            <person name="Morin E."/>
            <person name="Grelet G."/>
            <person name="Kuo A."/>
            <person name="Kohler A."/>
            <person name="Daghino S."/>
            <person name="Barry K."/>
            <person name="Choi C."/>
            <person name="Cichocki N."/>
            <person name="Clum A."/>
            <person name="Copeland A."/>
            <person name="Hainaut M."/>
            <person name="Haridas S."/>
            <person name="Labutti K."/>
            <person name="Lindquist E."/>
            <person name="Lipzen A."/>
            <person name="Khouja H.-R."/>
            <person name="Murat C."/>
            <person name="Ohm R."/>
            <person name="Olson A."/>
            <person name="Spatafora J."/>
            <person name="Veneault-Fourrey C."/>
            <person name="Henrissat B."/>
            <person name="Grigoriev I."/>
            <person name="Martin F."/>
            <person name="Perotto S."/>
        </authorList>
    </citation>
    <scope>NUCLEOTIDE SEQUENCE [LARGE SCALE GENOMIC DNA]</scope>
    <source>
        <strain evidence="9 10">UAMH 7357</strain>
    </source>
</reference>
<dbReference type="PANTHER" id="PTHR35524">
    <property type="entry name" value="ALPHA-ACETOLACTATE DECARBOXYLASE"/>
    <property type="match status" value="1"/>
</dbReference>
<evidence type="ECO:0000256" key="7">
    <source>
        <dbReference type="ARBA" id="ARBA00023061"/>
    </source>
</evidence>
<sequence>MANKNEIYQFSLISALMSGLASPSYSLPISTLLTRGTFGVGTFSSMDGEMVILDSVPYQFHADGTTRVVSGEQLVPFAMVSHFKPDPKLSRAIKLESKKALLERIEEMVPGAKNAFVLFKVKGRFERIKIRAIHRQSFPGQKLSELTENQMIKEFHGVKGTIVGVRSPGWSHGVSVVGVHAHFIDEERKSGGHILELESEGEVGVEVAVCRRFHLELPESEEFGVRELEVDEVGIRKAEG</sequence>
<dbReference type="EMBL" id="KZ613528">
    <property type="protein sequence ID" value="PMD13765.1"/>
    <property type="molecule type" value="Genomic_DNA"/>
</dbReference>
<evidence type="ECO:0000256" key="5">
    <source>
        <dbReference type="ARBA" id="ARBA00020164"/>
    </source>
</evidence>
<protein>
    <recommendedName>
        <fullName evidence="5">Alpha-acetolactate decarboxylase</fullName>
        <ecNumber evidence="4">4.1.1.5</ecNumber>
    </recommendedName>
</protein>
<evidence type="ECO:0000256" key="8">
    <source>
        <dbReference type="ARBA" id="ARBA00023239"/>
    </source>
</evidence>
<dbReference type="GO" id="GO:0047605">
    <property type="term" value="F:acetolactate decarboxylase activity"/>
    <property type="evidence" value="ECO:0007669"/>
    <property type="project" value="UniProtKB-EC"/>
</dbReference>
<dbReference type="STRING" id="1745343.A0A2J6PI95"/>
<dbReference type="AlphaFoldDB" id="A0A2J6PI95"/>
<evidence type="ECO:0000256" key="4">
    <source>
        <dbReference type="ARBA" id="ARBA00013204"/>
    </source>
</evidence>
<dbReference type="OrthoDB" id="509395at2759"/>
<comment type="pathway">
    <text evidence="2">Polyol metabolism; (R,R)-butane-2,3-diol biosynthesis; (R,R)-butane-2,3-diol from pyruvate: step 2/3.</text>
</comment>
<evidence type="ECO:0000256" key="6">
    <source>
        <dbReference type="ARBA" id="ARBA00022793"/>
    </source>
</evidence>
<proteinExistence type="inferred from homology"/>
<dbReference type="CDD" id="cd17299">
    <property type="entry name" value="acetolactate_decarboxylase"/>
    <property type="match status" value="1"/>
</dbReference>
<dbReference type="InterPro" id="IPR005128">
    <property type="entry name" value="Acetolactate_a_deCO2ase"/>
</dbReference>
<evidence type="ECO:0000256" key="2">
    <source>
        <dbReference type="ARBA" id="ARBA00005170"/>
    </source>
</evidence>
<evidence type="ECO:0000256" key="1">
    <source>
        <dbReference type="ARBA" id="ARBA00001784"/>
    </source>
</evidence>
<evidence type="ECO:0000313" key="9">
    <source>
        <dbReference type="EMBL" id="PMD13765.1"/>
    </source>
</evidence>
<keyword evidence="8" id="KW-0456">Lyase</keyword>
<dbReference type="PIRSF" id="PIRSF001332">
    <property type="entry name" value="Acetolac_decarb"/>
    <property type="match status" value="1"/>
</dbReference>
<name>A0A2J6PI95_9HELO</name>
<evidence type="ECO:0000256" key="3">
    <source>
        <dbReference type="ARBA" id="ARBA00007106"/>
    </source>
</evidence>
<comment type="catalytic activity">
    <reaction evidence="1">
        <text>(2S)-2-acetolactate + H(+) = (R)-acetoin + CO2</text>
        <dbReference type="Rhea" id="RHEA:21580"/>
        <dbReference type="ChEBI" id="CHEBI:15378"/>
        <dbReference type="ChEBI" id="CHEBI:15686"/>
        <dbReference type="ChEBI" id="CHEBI:16526"/>
        <dbReference type="ChEBI" id="CHEBI:58476"/>
        <dbReference type="EC" id="4.1.1.5"/>
    </reaction>
</comment>
<keyword evidence="6" id="KW-0210">Decarboxylase</keyword>
<dbReference type="Gene3D" id="3.30.1330.80">
    <property type="entry name" value="Hypothetical protein, similar to alpha- acetolactate decarboxylase, domain 2"/>
    <property type="match status" value="2"/>
</dbReference>
<dbReference type="Pfam" id="PF03306">
    <property type="entry name" value="AAL_decarboxy"/>
    <property type="match status" value="1"/>
</dbReference>
<dbReference type="SUPFAM" id="SSF117856">
    <property type="entry name" value="AF0104/ALDC/Ptd012-like"/>
    <property type="match status" value="1"/>
</dbReference>
<gene>
    <name evidence="9" type="ORF">NA56DRAFT_694610</name>
</gene>
<accession>A0A2J6PI95</accession>
<evidence type="ECO:0000313" key="10">
    <source>
        <dbReference type="Proteomes" id="UP000235672"/>
    </source>
</evidence>
<keyword evidence="7" id="KW-0005">Acetoin biosynthesis</keyword>
<dbReference type="NCBIfam" id="TIGR01252">
    <property type="entry name" value="acetolac_decarb"/>
    <property type="match status" value="1"/>
</dbReference>
<organism evidence="9 10">
    <name type="scientific">Hyaloscypha hepaticicola</name>
    <dbReference type="NCBI Taxonomy" id="2082293"/>
    <lineage>
        <taxon>Eukaryota</taxon>
        <taxon>Fungi</taxon>
        <taxon>Dikarya</taxon>
        <taxon>Ascomycota</taxon>
        <taxon>Pezizomycotina</taxon>
        <taxon>Leotiomycetes</taxon>
        <taxon>Helotiales</taxon>
        <taxon>Hyaloscyphaceae</taxon>
        <taxon>Hyaloscypha</taxon>
    </lineage>
</organism>
<keyword evidence="10" id="KW-1185">Reference proteome</keyword>
<dbReference type="UniPathway" id="UPA00626">
    <property type="reaction ID" value="UER00678"/>
</dbReference>
<comment type="similarity">
    <text evidence="3">Belongs to the alpha-acetolactate decarboxylase family.</text>
</comment>
<dbReference type="Proteomes" id="UP000235672">
    <property type="component" value="Unassembled WGS sequence"/>
</dbReference>